<feature type="transmembrane region" description="Helical" evidence="1">
    <location>
        <begin position="6"/>
        <end position="23"/>
    </location>
</feature>
<protein>
    <submittedName>
        <fullName evidence="2">Uncharacterized protein</fullName>
    </submittedName>
</protein>
<name>A0A147EYT0_MICTE</name>
<accession>A0A147EYT0</accession>
<keyword evidence="1" id="KW-0472">Membrane</keyword>
<dbReference type="RefSeq" id="WP_058623203.1">
    <property type="nucleotide sequence ID" value="NZ_LDRT01000033.1"/>
</dbReference>
<dbReference type="AlphaFoldDB" id="A0A147EYT0"/>
<dbReference type="PATRIC" id="fig|2033.6.peg.2205"/>
<keyword evidence="1" id="KW-0812">Transmembrane</keyword>
<organism evidence="2 3">
    <name type="scientific">Microbacterium testaceum</name>
    <name type="common">Aureobacterium testaceum</name>
    <name type="synonym">Brevibacterium testaceum</name>
    <dbReference type="NCBI Taxonomy" id="2033"/>
    <lineage>
        <taxon>Bacteria</taxon>
        <taxon>Bacillati</taxon>
        <taxon>Actinomycetota</taxon>
        <taxon>Actinomycetes</taxon>
        <taxon>Micrococcales</taxon>
        <taxon>Microbacteriaceae</taxon>
        <taxon>Microbacterium</taxon>
    </lineage>
</organism>
<dbReference type="Proteomes" id="UP000075025">
    <property type="component" value="Unassembled WGS sequence"/>
</dbReference>
<dbReference type="EMBL" id="LDRT01000033">
    <property type="protein sequence ID" value="KTR95378.1"/>
    <property type="molecule type" value="Genomic_DNA"/>
</dbReference>
<evidence type="ECO:0000313" key="2">
    <source>
        <dbReference type="EMBL" id="KTR95378.1"/>
    </source>
</evidence>
<evidence type="ECO:0000256" key="1">
    <source>
        <dbReference type="SAM" id="Phobius"/>
    </source>
</evidence>
<keyword evidence="1" id="KW-1133">Transmembrane helix</keyword>
<sequence length="76" mass="8753">MITLRWLSLFLFILIMGVFFQGYRSWELLASAALLALVLFWTCGAFTRDVWFGSPEQDAECARIDAELDALDRTYP</sequence>
<feature type="transmembrane region" description="Helical" evidence="1">
    <location>
        <begin position="28"/>
        <end position="47"/>
    </location>
</feature>
<proteinExistence type="predicted"/>
<gene>
    <name evidence="2" type="ORF">NS220_06150</name>
</gene>
<evidence type="ECO:0000313" key="3">
    <source>
        <dbReference type="Proteomes" id="UP000075025"/>
    </source>
</evidence>
<reference evidence="2 3" key="1">
    <citation type="journal article" date="2016" name="Front. Microbiol.">
        <title>Genomic Resource of Rice Seed Associated Bacteria.</title>
        <authorList>
            <person name="Midha S."/>
            <person name="Bansal K."/>
            <person name="Sharma S."/>
            <person name="Kumar N."/>
            <person name="Patil P.P."/>
            <person name="Chaudhry V."/>
            <person name="Patil P.B."/>
        </authorList>
    </citation>
    <scope>NUCLEOTIDE SEQUENCE [LARGE SCALE GENOMIC DNA]</scope>
    <source>
        <strain evidence="2 3">NS220</strain>
    </source>
</reference>
<comment type="caution">
    <text evidence="2">The sequence shown here is derived from an EMBL/GenBank/DDBJ whole genome shotgun (WGS) entry which is preliminary data.</text>
</comment>